<keyword evidence="4" id="KW-1185">Reference proteome</keyword>
<reference evidence="3 4" key="1">
    <citation type="submission" date="2019-01" db="EMBL/GenBank/DDBJ databases">
        <authorList>
            <person name="Chen W.-M."/>
        </authorList>
    </citation>
    <scope>NUCLEOTIDE SEQUENCE [LARGE SCALE GENOMIC DNA]</scope>
    <source>
        <strain evidence="3 4">FSY-15</strain>
    </source>
</reference>
<proteinExistence type="inferred from homology"/>
<dbReference type="PANTHER" id="PTHR12598:SF0">
    <property type="entry name" value="COPPER HOMEOSTASIS PROTEIN CUTC HOMOLOG"/>
    <property type="match status" value="1"/>
</dbReference>
<accession>A0A437PTV4</accession>
<dbReference type="RefSeq" id="WP_127802810.1">
    <property type="nucleotide sequence ID" value="NZ_SACY01000002.1"/>
</dbReference>
<gene>
    <name evidence="2" type="primary">cutC</name>
    <name evidence="3" type="ORF">EOJ36_04365</name>
</gene>
<comment type="subcellular location">
    <subcellularLocation>
        <location evidence="2">Cytoplasm</location>
    </subcellularLocation>
</comment>
<dbReference type="HAMAP" id="MF_00795">
    <property type="entry name" value="CutC"/>
    <property type="match status" value="1"/>
</dbReference>
<comment type="caution">
    <text evidence="3">The sequence shown here is derived from an EMBL/GenBank/DDBJ whole genome shotgun (WGS) entry which is preliminary data.</text>
</comment>
<dbReference type="InterPro" id="IPR005627">
    <property type="entry name" value="CutC-like"/>
</dbReference>
<protein>
    <recommendedName>
        <fullName evidence="2">PF03932 family protein CutC</fullName>
    </recommendedName>
</protein>
<evidence type="ECO:0000256" key="2">
    <source>
        <dbReference type="HAMAP-Rule" id="MF_00795"/>
    </source>
</evidence>
<organism evidence="3 4">
    <name type="scientific">Sandaracinomonas limnophila</name>
    <dbReference type="NCBI Taxonomy" id="1862386"/>
    <lineage>
        <taxon>Bacteria</taxon>
        <taxon>Pseudomonadati</taxon>
        <taxon>Bacteroidota</taxon>
        <taxon>Cytophagia</taxon>
        <taxon>Cytophagales</taxon>
        <taxon>Flectobacillaceae</taxon>
        <taxon>Sandaracinomonas</taxon>
    </lineage>
</organism>
<dbReference type="AlphaFoldDB" id="A0A437PTV4"/>
<dbReference type="GO" id="GO:0005737">
    <property type="term" value="C:cytoplasm"/>
    <property type="evidence" value="ECO:0007669"/>
    <property type="project" value="UniProtKB-SubCell"/>
</dbReference>
<dbReference type="FunFam" id="3.20.20.380:FF:000001">
    <property type="entry name" value="Copper homeostasis protein CutC"/>
    <property type="match status" value="1"/>
</dbReference>
<dbReference type="InterPro" id="IPR036822">
    <property type="entry name" value="CutC-like_dom_sf"/>
</dbReference>
<name>A0A437PTV4_9BACT</name>
<dbReference type="OrthoDB" id="9815677at2"/>
<sequence length="254" mass="27766">MNSYLPKLEVCAYSLFSCVAADRAGAHRVELCTSPWDGGTTPSTGLVKAVKASTSIEVHAMLRPRGGDFCYDSMEKDTIRYELEALIEAGVNGLVIGALLPNGDLDVAFLEEIKKNAGNLPVTCHRAIDVARDTIGSVEILKEIGFTRILTSGQKNKAIDGLETLAQMVEKSTNEIEIMAGSGVNEHNFQQFLAIGCHAIHLSARKSKRGLMEFQKPDISMGGLESVSEFDVFYADQKVIAEIMEKLKIMNFYN</sequence>
<dbReference type="GO" id="GO:0005507">
    <property type="term" value="F:copper ion binding"/>
    <property type="evidence" value="ECO:0007669"/>
    <property type="project" value="TreeGrafter"/>
</dbReference>
<dbReference type="SUPFAM" id="SSF110395">
    <property type="entry name" value="CutC-like"/>
    <property type="match status" value="1"/>
</dbReference>
<keyword evidence="2" id="KW-0963">Cytoplasm</keyword>
<dbReference type="PANTHER" id="PTHR12598">
    <property type="entry name" value="COPPER HOMEOSTASIS PROTEIN CUTC"/>
    <property type="match status" value="1"/>
</dbReference>
<dbReference type="Proteomes" id="UP000282832">
    <property type="component" value="Unassembled WGS sequence"/>
</dbReference>
<evidence type="ECO:0000313" key="4">
    <source>
        <dbReference type="Proteomes" id="UP000282832"/>
    </source>
</evidence>
<comment type="caution">
    <text evidence="2">Once thought to be involved in copper homeostasis, experiments in E.coli have shown this is not the case.</text>
</comment>
<dbReference type="EMBL" id="SACY01000002">
    <property type="protein sequence ID" value="RVU25657.1"/>
    <property type="molecule type" value="Genomic_DNA"/>
</dbReference>
<evidence type="ECO:0000256" key="1">
    <source>
        <dbReference type="ARBA" id="ARBA00007768"/>
    </source>
</evidence>
<dbReference type="Gene3D" id="3.20.20.380">
    <property type="entry name" value="Copper homeostasis (CutC) domain"/>
    <property type="match status" value="1"/>
</dbReference>
<evidence type="ECO:0000313" key="3">
    <source>
        <dbReference type="EMBL" id="RVU25657.1"/>
    </source>
</evidence>
<comment type="similarity">
    <text evidence="1 2">Belongs to the CutC family.</text>
</comment>
<dbReference type="Pfam" id="PF03932">
    <property type="entry name" value="CutC"/>
    <property type="match status" value="1"/>
</dbReference>